<dbReference type="Proteomes" id="UP000644115">
    <property type="component" value="Unassembled WGS sequence"/>
</dbReference>
<dbReference type="GO" id="GO:0016020">
    <property type="term" value="C:membrane"/>
    <property type="evidence" value="ECO:0007669"/>
    <property type="project" value="InterPro"/>
</dbReference>
<dbReference type="Pfam" id="PF00892">
    <property type="entry name" value="EamA"/>
    <property type="match status" value="2"/>
</dbReference>
<gene>
    <name evidence="4" type="ORF">H8876_00610</name>
</gene>
<feature type="transmembrane region" description="Helical" evidence="2">
    <location>
        <begin position="209"/>
        <end position="231"/>
    </location>
</feature>
<keyword evidence="5" id="KW-1185">Reference proteome</keyword>
<evidence type="ECO:0000313" key="5">
    <source>
        <dbReference type="Proteomes" id="UP000644115"/>
    </source>
</evidence>
<feature type="domain" description="EamA" evidence="3">
    <location>
        <begin position="8"/>
        <end position="139"/>
    </location>
</feature>
<comment type="caution">
    <text evidence="4">The sequence shown here is derived from an EMBL/GenBank/DDBJ whole genome shotgun (WGS) entry which is preliminary data.</text>
</comment>
<evidence type="ECO:0000256" key="2">
    <source>
        <dbReference type="SAM" id="Phobius"/>
    </source>
</evidence>
<evidence type="ECO:0000313" key="4">
    <source>
        <dbReference type="EMBL" id="MBC5998524.1"/>
    </source>
</evidence>
<keyword evidence="2" id="KW-0472">Membrane</keyword>
<evidence type="ECO:0000259" key="3">
    <source>
        <dbReference type="Pfam" id="PF00892"/>
    </source>
</evidence>
<sequence>MNNKIKTHSLAFLTILLWGSAFPFTRFLGDAISSSALCFERCCISAIVLLIIGKICHIRKPFCKKDLLWFFLSGVLGFSAYFMFFNIGMSTLTSATGSIVTTSSPILTAIGLYTIYHERINWIGWISIACAFGGVAVLLLWNGVLSINIGILWMFLCGSVFAGYSVLNRKFAEMGYTAMEVVTYSAVFGAIQTMVFLPDLIHDMANAGLSANLSGIYLSVFPSALAYLSWSKAIAIADRTSEVTNYMFVNPLIAAIIGFIMLREVPDMGTFIGGAIIIASVIVFTLKGAGAAQTKQGHPKLADVKH</sequence>
<feature type="transmembrane region" description="Helical" evidence="2">
    <location>
        <begin position="268"/>
        <end position="286"/>
    </location>
</feature>
<dbReference type="Gene3D" id="1.10.3730.20">
    <property type="match status" value="1"/>
</dbReference>
<proteinExistence type="inferred from homology"/>
<reference evidence="4" key="1">
    <citation type="submission" date="2020-08" db="EMBL/GenBank/DDBJ databases">
        <authorList>
            <person name="Liu C."/>
            <person name="Sun Q."/>
        </authorList>
    </citation>
    <scope>NUCLEOTIDE SEQUENCE</scope>
    <source>
        <strain evidence="4">BX16</strain>
    </source>
</reference>
<dbReference type="RefSeq" id="WP_249286125.1">
    <property type="nucleotide sequence ID" value="NZ_JACRWC010000011.1"/>
</dbReference>
<dbReference type="AlphaFoldDB" id="A0A923SKS2"/>
<accession>A0A923SKS2</accession>
<dbReference type="InterPro" id="IPR052756">
    <property type="entry name" value="Alkyne_AA_exporter"/>
</dbReference>
<dbReference type="EMBL" id="JACRWC010000011">
    <property type="protein sequence ID" value="MBC5998524.1"/>
    <property type="molecule type" value="Genomic_DNA"/>
</dbReference>
<feature type="transmembrane region" description="Helical" evidence="2">
    <location>
        <begin position="31"/>
        <end position="55"/>
    </location>
</feature>
<feature type="transmembrane region" description="Helical" evidence="2">
    <location>
        <begin position="95"/>
        <end position="115"/>
    </location>
</feature>
<dbReference type="InterPro" id="IPR000620">
    <property type="entry name" value="EamA_dom"/>
</dbReference>
<dbReference type="PANTHER" id="PTHR12715">
    <property type="entry name" value="TRANSPORTER, DRUG/METABOLITE EXPORTER FAMILY"/>
    <property type="match status" value="1"/>
</dbReference>
<feature type="transmembrane region" description="Helical" evidence="2">
    <location>
        <begin position="179"/>
        <end position="197"/>
    </location>
</feature>
<feature type="transmembrane region" description="Helical" evidence="2">
    <location>
        <begin position="243"/>
        <end position="262"/>
    </location>
</feature>
<comment type="similarity">
    <text evidence="1">Belongs to the EamA transporter family.</text>
</comment>
<dbReference type="PANTHER" id="PTHR12715:SF4">
    <property type="entry name" value="EAMA DOMAIN-CONTAINING PROTEIN"/>
    <property type="match status" value="1"/>
</dbReference>
<keyword evidence="2" id="KW-1133">Transmembrane helix</keyword>
<evidence type="ECO:0000256" key="1">
    <source>
        <dbReference type="ARBA" id="ARBA00007362"/>
    </source>
</evidence>
<dbReference type="InterPro" id="IPR037185">
    <property type="entry name" value="EmrE-like"/>
</dbReference>
<feature type="transmembrane region" description="Helical" evidence="2">
    <location>
        <begin position="67"/>
        <end position="89"/>
    </location>
</feature>
<name>A0A923SKS2_9FIRM</name>
<organism evidence="4 5">
    <name type="scientific">Lentihominibacter faecis</name>
    <dbReference type="NCBI Taxonomy" id="2764712"/>
    <lineage>
        <taxon>Bacteria</taxon>
        <taxon>Bacillati</taxon>
        <taxon>Bacillota</taxon>
        <taxon>Clostridia</taxon>
        <taxon>Peptostreptococcales</taxon>
        <taxon>Anaerovoracaceae</taxon>
        <taxon>Lentihominibacter</taxon>
    </lineage>
</organism>
<dbReference type="SUPFAM" id="SSF103481">
    <property type="entry name" value="Multidrug resistance efflux transporter EmrE"/>
    <property type="match status" value="2"/>
</dbReference>
<keyword evidence="2" id="KW-0812">Transmembrane</keyword>
<feature type="transmembrane region" description="Helical" evidence="2">
    <location>
        <begin position="147"/>
        <end position="167"/>
    </location>
</feature>
<feature type="domain" description="EamA" evidence="3">
    <location>
        <begin position="149"/>
        <end position="285"/>
    </location>
</feature>
<protein>
    <submittedName>
        <fullName evidence="4">DMT family transporter</fullName>
    </submittedName>
</protein>
<feature type="transmembrane region" description="Helical" evidence="2">
    <location>
        <begin position="122"/>
        <end position="141"/>
    </location>
</feature>